<feature type="transmembrane region" description="Helical" evidence="5">
    <location>
        <begin position="229"/>
        <end position="249"/>
    </location>
</feature>
<keyword evidence="2 5" id="KW-0812">Transmembrane</keyword>
<feature type="transmembrane region" description="Helical" evidence="5">
    <location>
        <begin position="30"/>
        <end position="51"/>
    </location>
</feature>
<keyword evidence="3 5" id="KW-1133">Transmembrane helix</keyword>
<name>A0A6B0YV22_9CHLR</name>
<reference evidence="7" key="1">
    <citation type="submission" date="2019-09" db="EMBL/GenBank/DDBJ databases">
        <title>Characterisation of the sponge microbiome using genome-centric metagenomics.</title>
        <authorList>
            <person name="Engelberts J.P."/>
            <person name="Robbins S.J."/>
            <person name="De Goeij J.M."/>
            <person name="Aranda M."/>
            <person name="Bell S.C."/>
            <person name="Webster N.S."/>
        </authorList>
    </citation>
    <scope>NUCLEOTIDE SEQUENCE</scope>
    <source>
        <strain evidence="7">SB0664_bin_27</strain>
    </source>
</reference>
<feature type="transmembrane region" description="Helical" evidence="5">
    <location>
        <begin position="280"/>
        <end position="300"/>
    </location>
</feature>
<evidence type="ECO:0000256" key="5">
    <source>
        <dbReference type="RuleBase" id="RU363032"/>
    </source>
</evidence>
<dbReference type="Pfam" id="PF00528">
    <property type="entry name" value="BPD_transp_1"/>
    <property type="match status" value="1"/>
</dbReference>
<comment type="similarity">
    <text evidence="5">Belongs to the binding-protein-dependent transport system permease family.</text>
</comment>
<feature type="transmembrane region" description="Helical" evidence="5">
    <location>
        <begin position="163"/>
        <end position="188"/>
    </location>
</feature>
<feature type="domain" description="ABC transmembrane type-1" evidence="6">
    <location>
        <begin position="161"/>
        <end position="357"/>
    </location>
</feature>
<feature type="transmembrane region" description="Helical" evidence="5">
    <location>
        <begin position="335"/>
        <end position="356"/>
    </location>
</feature>
<dbReference type="GO" id="GO:0055085">
    <property type="term" value="P:transmembrane transport"/>
    <property type="evidence" value="ECO:0007669"/>
    <property type="project" value="InterPro"/>
</dbReference>
<dbReference type="SUPFAM" id="SSF161098">
    <property type="entry name" value="MetI-like"/>
    <property type="match status" value="1"/>
</dbReference>
<dbReference type="AlphaFoldDB" id="A0A6B0YV22"/>
<organism evidence="7">
    <name type="scientific">Caldilineaceae bacterium SB0664_bin_27</name>
    <dbReference type="NCBI Taxonomy" id="2605260"/>
    <lineage>
        <taxon>Bacteria</taxon>
        <taxon>Bacillati</taxon>
        <taxon>Chloroflexota</taxon>
        <taxon>Caldilineae</taxon>
        <taxon>Caldilineales</taxon>
        <taxon>Caldilineaceae</taxon>
    </lineage>
</organism>
<proteinExistence type="inferred from homology"/>
<dbReference type="Pfam" id="PF12911">
    <property type="entry name" value="OppC_N"/>
    <property type="match status" value="1"/>
</dbReference>
<dbReference type="PANTHER" id="PTHR43839:SF3">
    <property type="entry name" value="OLIGOPEPTIDE ABC TRANSPORTER, PERMEASE PROTEIN"/>
    <property type="match status" value="1"/>
</dbReference>
<comment type="caution">
    <text evidence="7">The sequence shown here is derived from an EMBL/GenBank/DDBJ whole genome shotgun (WGS) entry which is preliminary data.</text>
</comment>
<evidence type="ECO:0000256" key="4">
    <source>
        <dbReference type="ARBA" id="ARBA00023136"/>
    </source>
</evidence>
<dbReference type="PANTHER" id="PTHR43839">
    <property type="entry name" value="OPPC IN A BINDING PROTEIN-DEPENDENT TRANSPORT SYSTEM"/>
    <property type="match status" value="1"/>
</dbReference>
<evidence type="ECO:0000259" key="6">
    <source>
        <dbReference type="PROSITE" id="PS50928"/>
    </source>
</evidence>
<feature type="transmembrane region" description="Helical" evidence="5">
    <location>
        <begin position="200"/>
        <end position="223"/>
    </location>
</feature>
<protein>
    <submittedName>
        <fullName evidence="7">ABC transporter permease</fullName>
    </submittedName>
</protein>
<dbReference type="CDD" id="cd06261">
    <property type="entry name" value="TM_PBP2"/>
    <property type="match status" value="1"/>
</dbReference>
<evidence type="ECO:0000256" key="2">
    <source>
        <dbReference type="ARBA" id="ARBA00022692"/>
    </source>
</evidence>
<evidence type="ECO:0000256" key="1">
    <source>
        <dbReference type="ARBA" id="ARBA00004141"/>
    </source>
</evidence>
<dbReference type="InterPro" id="IPR000515">
    <property type="entry name" value="MetI-like"/>
</dbReference>
<dbReference type="PROSITE" id="PS50928">
    <property type="entry name" value="ABC_TM1"/>
    <property type="match status" value="1"/>
</dbReference>
<accession>A0A6B0YV22</accession>
<keyword evidence="4 5" id="KW-0472">Membrane</keyword>
<evidence type="ECO:0000313" key="7">
    <source>
        <dbReference type="EMBL" id="MXY94966.1"/>
    </source>
</evidence>
<dbReference type="InterPro" id="IPR025966">
    <property type="entry name" value="OppC_N"/>
</dbReference>
<comment type="subcellular location">
    <subcellularLocation>
        <location evidence="5">Cell membrane</location>
        <topology evidence="5">Multi-pass membrane protein</topology>
    </subcellularLocation>
    <subcellularLocation>
        <location evidence="1">Membrane</location>
        <topology evidence="1">Multi-pass membrane protein</topology>
    </subcellularLocation>
</comment>
<dbReference type="Gene3D" id="1.10.3720.10">
    <property type="entry name" value="MetI-like"/>
    <property type="match status" value="1"/>
</dbReference>
<dbReference type="InterPro" id="IPR035906">
    <property type="entry name" value="MetI-like_sf"/>
</dbReference>
<dbReference type="GO" id="GO:0005886">
    <property type="term" value="C:plasma membrane"/>
    <property type="evidence" value="ECO:0007669"/>
    <property type="project" value="UniProtKB-SubCell"/>
</dbReference>
<dbReference type="EMBL" id="VXRG01000131">
    <property type="protein sequence ID" value="MXY94966.1"/>
    <property type="molecule type" value="Genomic_DNA"/>
</dbReference>
<gene>
    <name evidence="7" type="ORF">F4Y42_16120</name>
</gene>
<sequence>MREAGITAEERYFLASQWQLMWRKFKRHRLAVVSVSLLSILYVLAITYQFWVPYGRLTKHEDYLSASPSRIHLFDSEGRFRGPFVYKLDGEIDFDTFTRVYTEDTSQIYRIRFFQKGESYRFWGLFPMDIHFFLPEEGGVIFLFGTDSLGRDLFSRTLAGAQVSLSVGLVGVMISFVLGCLLGGISGYFGGATDMLIQRIIEFVIIVPTIPLWMALSAAVPAGWSPVKIYFSITIILSIIGWAGLARVVRGKLLEMRESDFVIAAKVAGSTDMQIIVEHLLPGFMSYLIVHLTLAIPNMILGETALSFLGLGIRAPAVSWGTLLKDAQNVRSVAVQPWMLIPGLLVIITVLLFNFIGDGLRDAADPYK</sequence>
<evidence type="ECO:0000256" key="3">
    <source>
        <dbReference type="ARBA" id="ARBA00022989"/>
    </source>
</evidence>
<keyword evidence="5" id="KW-0813">Transport</keyword>